<reference evidence="2" key="1">
    <citation type="submission" date="2020-08" db="EMBL/GenBank/DDBJ databases">
        <title>Genome public.</title>
        <authorList>
            <person name="Liu C."/>
            <person name="Sun Q."/>
        </authorList>
    </citation>
    <scope>NUCLEOTIDE SEQUENCE</scope>
    <source>
        <strain evidence="2">NSJ-52</strain>
    </source>
</reference>
<evidence type="ECO:0000256" key="1">
    <source>
        <dbReference type="SAM" id="SignalP"/>
    </source>
</evidence>
<dbReference type="Pfam" id="PF01963">
    <property type="entry name" value="TraB_PrgY_gumN"/>
    <property type="match status" value="1"/>
</dbReference>
<gene>
    <name evidence="2" type="ORF">H8S62_10280</name>
</gene>
<dbReference type="InterPro" id="IPR002816">
    <property type="entry name" value="TraB/PrgY/GumN_fam"/>
</dbReference>
<name>A0A8J6MCY5_9FIRM</name>
<dbReference type="PANTHER" id="PTHR40590">
    <property type="entry name" value="CYTOPLASMIC PROTEIN-RELATED"/>
    <property type="match status" value="1"/>
</dbReference>
<protein>
    <submittedName>
        <fullName evidence="2">TraB/GumN family protein</fullName>
    </submittedName>
</protein>
<dbReference type="Proteomes" id="UP000607645">
    <property type="component" value="Unassembled WGS sequence"/>
</dbReference>
<keyword evidence="1" id="KW-0732">Signal</keyword>
<keyword evidence="3" id="KW-1185">Reference proteome</keyword>
<dbReference type="CDD" id="cd14789">
    <property type="entry name" value="Tiki"/>
    <property type="match status" value="1"/>
</dbReference>
<dbReference type="EMBL" id="JACOPQ010000007">
    <property type="protein sequence ID" value="MBC5737390.1"/>
    <property type="molecule type" value="Genomic_DNA"/>
</dbReference>
<evidence type="ECO:0000313" key="3">
    <source>
        <dbReference type="Proteomes" id="UP000607645"/>
    </source>
</evidence>
<feature type="signal peptide" evidence="1">
    <location>
        <begin position="1"/>
        <end position="24"/>
    </location>
</feature>
<dbReference type="AlphaFoldDB" id="A0A8J6MCY5"/>
<dbReference type="RefSeq" id="WP_186919195.1">
    <property type="nucleotide sequence ID" value="NZ_JACOPQ010000007.1"/>
</dbReference>
<comment type="caution">
    <text evidence="2">The sequence shown here is derived from an EMBL/GenBank/DDBJ whole genome shotgun (WGS) entry which is preliminary data.</text>
</comment>
<organism evidence="2 3">
    <name type="scientific">Lawsonibacter faecis</name>
    <dbReference type="NCBI Taxonomy" id="2763052"/>
    <lineage>
        <taxon>Bacteria</taxon>
        <taxon>Bacillati</taxon>
        <taxon>Bacillota</taxon>
        <taxon>Clostridia</taxon>
        <taxon>Eubacteriales</taxon>
        <taxon>Oscillospiraceae</taxon>
        <taxon>Lawsonibacter</taxon>
    </lineage>
</organism>
<evidence type="ECO:0000313" key="2">
    <source>
        <dbReference type="EMBL" id="MBC5737390.1"/>
    </source>
</evidence>
<sequence>MKKALSLLLALAMSLGMLGASALAEDVSPQEESAVQAPSVWAYDALADAYAMGMLDDNYTSYIQSPVTADQLGKLTGVVADKLALLELPENELAPYELVIDTTRGGVMSALYQEAAAYSLPGIEADPAMYLTQLGVVKGDQNGSLHTDRVCTFQEAMVMAERLVLAVYDLCDAGSRGLLWKATNGDNTLYLLGTIHIDRNNVYPFHKSLRDAVAASQEVIFEVDFSDAEDMAAYQAMMVYSDGTGLKDHVSPELYADTVAVCAQLGMTAEQVNAYKPWVLLLTFNNLLSQDSTTSSNAMAIDLYLTSSASNAGKTVGAVETAVFQGAIFDGLSDEYQTEGLAAYVSMMKSALSGEAAETEDDQAVQDALAQQDAVMGAMMEAWKNRDVDAFNAVFDKAATLESSDEMNSKLFTERDPHMIEAAAGYLEREGENTFFLAVGAGHMVDPGGIVGGLRDLGYTVELVK</sequence>
<proteinExistence type="predicted"/>
<feature type="chain" id="PRO_5039292344" evidence="1">
    <location>
        <begin position="25"/>
        <end position="465"/>
    </location>
</feature>
<accession>A0A8J6MCY5</accession>
<dbReference type="InterPro" id="IPR047111">
    <property type="entry name" value="YbaP-like"/>
</dbReference>
<dbReference type="PANTHER" id="PTHR40590:SF1">
    <property type="entry name" value="CYTOPLASMIC PROTEIN"/>
    <property type="match status" value="1"/>
</dbReference>